<evidence type="ECO:0000256" key="1">
    <source>
        <dbReference type="SAM" id="Phobius"/>
    </source>
</evidence>
<feature type="transmembrane region" description="Helical" evidence="1">
    <location>
        <begin position="1201"/>
        <end position="1219"/>
    </location>
</feature>
<accession>A0A0G1F1U1</accession>
<dbReference type="Proteomes" id="UP000034611">
    <property type="component" value="Unassembled WGS sequence"/>
</dbReference>
<keyword evidence="1" id="KW-1133">Transmembrane helix</keyword>
<organism evidence="2 3">
    <name type="scientific">Candidatus Woesebacteria bacterium GW2011_GWC1_43_10b</name>
    <dbReference type="NCBI Taxonomy" id="1618585"/>
    <lineage>
        <taxon>Bacteria</taxon>
        <taxon>Candidatus Woeseibacteriota</taxon>
    </lineage>
</organism>
<feature type="transmembrane region" description="Helical" evidence="1">
    <location>
        <begin position="346"/>
        <end position="369"/>
    </location>
</feature>
<feature type="transmembrane region" description="Helical" evidence="1">
    <location>
        <begin position="414"/>
        <end position="437"/>
    </location>
</feature>
<dbReference type="AlphaFoldDB" id="A0A0G1F1U1"/>
<keyword evidence="1" id="KW-0472">Membrane</keyword>
<feature type="transmembrane region" description="Helical" evidence="1">
    <location>
        <begin position="316"/>
        <end position="334"/>
    </location>
</feature>
<feature type="transmembrane region" description="Helical" evidence="1">
    <location>
        <begin position="125"/>
        <end position="146"/>
    </location>
</feature>
<feature type="transmembrane region" description="Helical" evidence="1">
    <location>
        <begin position="9"/>
        <end position="27"/>
    </location>
</feature>
<feature type="transmembrane region" description="Helical" evidence="1">
    <location>
        <begin position="227"/>
        <end position="247"/>
    </location>
</feature>
<evidence type="ECO:0000313" key="2">
    <source>
        <dbReference type="EMBL" id="KKS80798.1"/>
    </source>
</evidence>
<feature type="transmembrane region" description="Helical" evidence="1">
    <location>
        <begin position="389"/>
        <end position="407"/>
    </location>
</feature>
<comment type="caution">
    <text evidence="2">The sequence shown here is derived from an EMBL/GenBank/DDBJ whole genome shotgun (WGS) entry which is preliminary data.</text>
</comment>
<dbReference type="EMBL" id="LCEY01000008">
    <property type="protein sequence ID" value="KKS80798.1"/>
    <property type="molecule type" value="Genomic_DNA"/>
</dbReference>
<feature type="transmembrane region" description="Helical" evidence="1">
    <location>
        <begin position="95"/>
        <end position="113"/>
    </location>
</feature>
<gene>
    <name evidence="2" type="ORF">UV56_C0008G0006</name>
</gene>
<protein>
    <submittedName>
        <fullName evidence="2">Seg</fullName>
    </submittedName>
</protein>
<proteinExistence type="predicted"/>
<evidence type="ECO:0000313" key="3">
    <source>
        <dbReference type="Proteomes" id="UP000034611"/>
    </source>
</evidence>
<keyword evidence="1" id="KW-0812">Transmembrane</keyword>
<feature type="transmembrane region" description="Helical" evidence="1">
    <location>
        <begin position="199"/>
        <end position="215"/>
    </location>
</feature>
<name>A0A0G1F1U1_9BACT</name>
<sequence>MAKKYITQILGPLVLGVITALAVLTNYEPGTILTGWDNFHSEYNFLINLKRAFFALWQEQQGLGLLGGMAHAADLPRQLILATLSIVLPTNLIRYFWTFAMLFIGPLGAYFLVEKALLRGQVASKLAAFITGLFYLLNLATVQYFFTPFETFVSFYGFLPWLIYLGLRCLKRGSRRDFLLFFLTSLLATPSFIVQTLFLVYLIALSVFALEAALRQKMTGFKKAAKLFLVVLFANSFWLLPAGYFSLTSSKVVTDSKINSIATPETQLMNQETGKLSDIALLKGFWFNYLDVGYDNKFDYLIGPWRDYLSLPKIEVLGYGLFIASVVGLFLFLATKTKNWGFSPLLLSFVGYLMLSSNNPPLGFVFNFLTNSFPLFGEIFRSVFTKWSVVFALSLSLGLGLLVYSISRLIKGRSLVISIVVAAILSVFIVLVTLPVFEGNLIMRAGKLKFPGEYSRLFQFFKEEPKEARIAFFPIQSFWGWNFYNWGYRGSGFLWYAVDQPILDRAFDVWSPYNETYYHEASTAFYNNDADALKKVFDKYDVSYALIDKSVIAPGREKEYLKFEETEDILKEMGAEKVFEQGFLVVYELESPRDSFVYAPQSFSVASSKTDYSRRDLVYQEVGDYIGTSLPDYPSKTYPFSDLFREEIISPDYEDFGEASIITMARDIEDKNAKFLNIPKVVSGSKYNIPSQISYDGRFLTISFDSPVKASVGGVELEMPELADLIIEPRVDREKLLLSINSQVVEVEKGKKTDAVFVISADEFIDVQIFDTQKGSRLDISKEFLSSKINICWQKEGAENVVEGRTIGDSVAIRVKDAAGCFAFRIGDLGANGGILSISLPYKSLQGSRPDFCVVAEGPDYKCENDEIFYAEMASTDWSAVSRRMVLPANTVYWVNIAARPPDAPGEEWTIEYKSPKIETYPLIFRTTFDTRVWTDLKYDSKITLPDGAESLKLTIFAPGKKIDFVRSGRKEAENCDVFERGSVEKVIDAGLITYKTFDKAAICDFVPLAKTSTAMEHLIRFSGKGVSGRPLKVYLFNKGTLRNDLEVILSGREFDKTFSIVSWPGISDSDYVLNLEGRSLGREVSENLIDDVFVYDVPISWIGQFSISSSDVKPMENALKIDSNKKLNSYIYKAKVEIKEGDGGLLVLSQGYDPGWVAKANGIKLMHVKVNGWANGWVIPQDSIGKTELMTVYFIYWPQYLEFLGFVLLLAGLGFVILTKDVGVDNEDEREVQ</sequence>
<reference evidence="2 3" key="1">
    <citation type="journal article" date="2015" name="Nature">
        <title>rRNA introns, odd ribosomes, and small enigmatic genomes across a large radiation of phyla.</title>
        <authorList>
            <person name="Brown C.T."/>
            <person name="Hug L.A."/>
            <person name="Thomas B.C."/>
            <person name="Sharon I."/>
            <person name="Castelle C.J."/>
            <person name="Singh A."/>
            <person name="Wilkins M.J."/>
            <person name="Williams K.H."/>
            <person name="Banfield J.F."/>
        </authorList>
    </citation>
    <scope>NUCLEOTIDE SEQUENCE [LARGE SCALE GENOMIC DNA]</scope>
</reference>